<evidence type="ECO:0008006" key="4">
    <source>
        <dbReference type="Google" id="ProtNLM"/>
    </source>
</evidence>
<feature type="region of interest" description="Disordered" evidence="1">
    <location>
        <begin position="1249"/>
        <end position="1313"/>
    </location>
</feature>
<feature type="region of interest" description="Disordered" evidence="1">
    <location>
        <begin position="1328"/>
        <end position="1395"/>
    </location>
</feature>
<organism evidence="2 3">
    <name type="scientific">Effrenium voratum</name>
    <dbReference type="NCBI Taxonomy" id="2562239"/>
    <lineage>
        <taxon>Eukaryota</taxon>
        <taxon>Sar</taxon>
        <taxon>Alveolata</taxon>
        <taxon>Dinophyceae</taxon>
        <taxon>Suessiales</taxon>
        <taxon>Symbiodiniaceae</taxon>
        <taxon>Effrenium</taxon>
    </lineage>
</organism>
<keyword evidence="3" id="KW-1185">Reference proteome</keyword>
<feature type="compositionally biased region" description="Low complexity" evidence="1">
    <location>
        <begin position="1292"/>
        <end position="1302"/>
    </location>
</feature>
<dbReference type="EMBL" id="CAUJNA010001813">
    <property type="protein sequence ID" value="CAJ1389126.1"/>
    <property type="molecule type" value="Genomic_DNA"/>
</dbReference>
<evidence type="ECO:0000313" key="3">
    <source>
        <dbReference type="Proteomes" id="UP001178507"/>
    </source>
</evidence>
<evidence type="ECO:0000313" key="2">
    <source>
        <dbReference type="EMBL" id="CAJ1389126.1"/>
    </source>
</evidence>
<feature type="compositionally biased region" description="Polar residues" evidence="1">
    <location>
        <begin position="1252"/>
        <end position="1264"/>
    </location>
</feature>
<feature type="region of interest" description="Disordered" evidence="1">
    <location>
        <begin position="660"/>
        <end position="682"/>
    </location>
</feature>
<proteinExistence type="predicted"/>
<protein>
    <recommendedName>
        <fullName evidence="4">Glycosyltransferase family 92 protein</fullName>
    </recommendedName>
</protein>
<sequence>MSALLLAPLVQGQLFRALQVPVPHTARRVTILEGSQKPCDTDDGRPDLTTWIPECSFYENLPCSCHHVLHHRPDGSFAPGFGRLWSRPGIELFLQSQRRIWLGRLEYYWRTSSWHGYKDSLDTSHYIMGKHFQYFEQRCELDAKCSLSYAFNCLLAFVFSLRTFQGSNLEEYKTILSSYKAFLDLLTRNLAGWSRAPWKLLLKEEELSEAFLWAARRLEGFLLPNADEHWKAQTEYVQALDWSLRLACEEDRSHEGRQRVQNVGRHVQTLLQSRVEPEELLQMAQAALGQEDDVDRDEPCNGVHPALQLLIFMRIVSPLLPRLPKEQMWPQLTLQPKPSPVYRFCVPLPSRRVGRAELLFLGSDLVRVGEAWILELLWLSTADDGCVMMGGTEEGAHAKAYYFYTQTLPHSHLQDWQCSFRVGASQQMKAPGENSFTASFSGFDSVTSCRVPQELSPLLDGLPEIEVELSGDSGWQPEPLRLCPQPRLHRRITVCSSMPWFAAMRMHKIMPFVVEDWLNYHSIIGIDHFVIYDADGSYEPFLQKFIQQGRVTYHPKWPETLLPTFGTLADEVSQEYRRPVAVEPQCLDHCIWQQKHQSDWVLVLHNFEEYLSSPLFPEKLQKKKGSALLSLLEDWSDEAESNIGVFDLFQEVMGGPKRRGATTLSKWTRKRPAAEPSLGRSENHQRSFSFIADPVQVLQSAVHIAQPKYASTVMSTVHAERLCVKHYVDLGSNKSRCEEEGYGCHEEDTSMLWAEPLVLAMRGPRDVSGCMESIGVTSYKMPILLVEKYGGHVPNYRARGEQHYRIPFKDKSHLIDVQPHQEWTKVPKHRTLNELKAARRQARLPDASMDIDGDGVVGPTDYFVAKVFSKEQDNRLTTAERGKVVEALESGFLDRYAWGYDQVGAQRKNVVKQIRGKIYNGDNHQELAHVYPPHFNAHKVPRFWTASEMKMSRKAEIANEATAMKEEHEAKHPWHITEPQVLQENLLENPGFSSRRQQAVAKRQEARLRGGLDADSSVDLPRTVPGLAYVEVPEARTHRELKTQRKQRDLASLAVAHQEGSASYVAPEVRHTQAEYEEHEARRADPGAATFTKLHDARKREFIEYNMQHFPHRHKQLPMFCKQDQHWWKLRETFVAEPGVAGKAEAPVAGKITESRFEKDSGPSEDLPAGQNWQGGTVYGIDGRLERVPRWTQHFLPKGLMARVPRHFDKLFEGADGVDNGVKQAPSLSVDTAPLESFSSFRIIRESASHDPLSQNSGSLASEKSSTKPLKESSAMHTLERAGTTYSHKSASRTSRSASISAPFRRLARRPSAEQNLVMSPVLEDLPMTARVRRKPEVHKTESRGASKSRSGTPGPDAPDKPQDIMVRTGGFQWLDKQKPDAALASGAPALEEPK</sequence>
<comment type="caution">
    <text evidence="2">The sequence shown here is derived from an EMBL/GenBank/DDBJ whole genome shotgun (WGS) entry which is preliminary data.</text>
</comment>
<evidence type="ECO:0000256" key="1">
    <source>
        <dbReference type="SAM" id="MobiDB-lite"/>
    </source>
</evidence>
<name>A0AA36ILU1_9DINO</name>
<dbReference type="Proteomes" id="UP001178507">
    <property type="component" value="Unassembled WGS sequence"/>
</dbReference>
<accession>A0AA36ILU1</accession>
<gene>
    <name evidence="2" type="ORF">EVOR1521_LOCUS14816</name>
</gene>
<reference evidence="2" key="1">
    <citation type="submission" date="2023-08" db="EMBL/GenBank/DDBJ databases">
        <authorList>
            <person name="Chen Y."/>
            <person name="Shah S."/>
            <person name="Dougan E. K."/>
            <person name="Thang M."/>
            <person name="Chan C."/>
        </authorList>
    </citation>
    <scope>NUCLEOTIDE SEQUENCE</scope>
</reference>